<dbReference type="Gramene" id="Os03t0437500-01">
    <property type="protein sequence ID" value="Os03t0437500-01"/>
    <property type="gene ID" value="Os03g0437500"/>
</dbReference>
<proteinExistence type="predicted"/>
<dbReference type="PaxDb" id="39947-A0A0P0Y1T0"/>
<dbReference type="AlphaFoldDB" id="A0A0P0Y1T0"/>
<keyword evidence="4" id="KW-1185">Reference proteome</keyword>
<protein>
    <submittedName>
        <fullName evidence="2">Os03g0437500 protein</fullName>
    </submittedName>
    <submittedName>
        <fullName evidence="3">Os11g0390328 protein</fullName>
    </submittedName>
</protein>
<accession>A0A0P0Y1T0</accession>
<dbReference type="EMBL" id="AP014967">
    <property type="protein sequence ID" value="BAT13756.1"/>
    <property type="molecule type" value="Genomic_DNA"/>
</dbReference>
<dbReference type="Proteomes" id="UP000059680">
    <property type="component" value="Chromosome 3"/>
</dbReference>
<reference evidence="3 4" key="3">
    <citation type="journal article" date="2013" name="Rice">
        <title>Improvement of the Oryza sativa Nipponbare reference genome using next generation sequence and optical map data.</title>
        <authorList>
            <person name="Kawahara Y."/>
            <person name="de la Bastide M."/>
            <person name="Hamilton J.P."/>
            <person name="Kanamori H."/>
            <person name="McCombie W.R."/>
            <person name="Ouyang S."/>
            <person name="Schwartz D.C."/>
            <person name="Tanaka T."/>
            <person name="Wu J."/>
            <person name="Zhou S."/>
            <person name="Childs K.L."/>
            <person name="Davidson R.M."/>
            <person name="Lin H."/>
            <person name="Quesada-Ocampo L."/>
            <person name="Vaillancourt B."/>
            <person name="Sakai H."/>
            <person name="Lee S.S."/>
            <person name="Kim J."/>
            <person name="Numa H."/>
            <person name="Itoh T."/>
            <person name="Buell C.R."/>
            <person name="Matsumoto T."/>
        </authorList>
    </citation>
    <scope>NUCLEOTIDE SEQUENCE [LARGE SCALE GENOMIC DNA]</scope>
    <source>
        <strain evidence="4">cv. Nipponbare</strain>
    </source>
</reference>
<evidence type="ECO:0000313" key="3">
    <source>
        <dbReference type="EMBL" id="BAT13756.1"/>
    </source>
</evidence>
<organism evidence="3 4">
    <name type="scientific">Oryza sativa subsp. japonica</name>
    <name type="common">Rice</name>
    <dbReference type="NCBI Taxonomy" id="39947"/>
    <lineage>
        <taxon>Eukaryota</taxon>
        <taxon>Viridiplantae</taxon>
        <taxon>Streptophyta</taxon>
        <taxon>Embryophyta</taxon>
        <taxon>Tracheophyta</taxon>
        <taxon>Spermatophyta</taxon>
        <taxon>Magnoliopsida</taxon>
        <taxon>Liliopsida</taxon>
        <taxon>Poales</taxon>
        <taxon>Poaceae</taxon>
        <taxon>BOP clade</taxon>
        <taxon>Oryzoideae</taxon>
        <taxon>Oryzeae</taxon>
        <taxon>Oryzinae</taxon>
        <taxon>Oryza</taxon>
        <taxon>Oryza sativa</taxon>
    </lineage>
</organism>
<sequence>MQRWRLLNTRAPRGGGDGDSSRGAATRAADSGGGCELSSARRRKIETANPQHEHKAAVAPQRG</sequence>
<feature type="region of interest" description="Disordered" evidence="1">
    <location>
        <begin position="1"/>
        <end position="63"/>
    </location>
</feature>
<name>A0A0P0Y1T0_ORYSJ</name>
<reference evidence="3" key="4">
    <citation type="submission" date="2015-10" db="EMBL/GenBank/DDBJ databases">
        <authorList>
            <person name="Sakai H."/>
            <person name="Kawahara Y."/>
            <person name="Matsumoto T."/>
            <person name="Buell C.R."/>
            <person name="Itoh T."/>
        </authorList>
    </citation>
    <scope>NUCLEOTIDE SEQUENCE</scope>
</reference>
<reference evidence="3" key="2">
    <citation type="journal article" date="2013" name="Plant Cell Physiol.">
        <title>Rice Annotation Project Database (RAP-DB): an integrative and interactive database for rice genomics.</title>
        <authorList>
            <person name="Sakai H."/>
            <person name="Lee S.S."/>
            <person name="Tanaka T."/>
            <person name="Numa H."/>
            <person name="Kim J."/>
            <person name="Kawahara Y."/>
            <person name="Wakimoto H."/>
            <person name="Yang C.C."/>
            <person name="Iwamoto M."/>
            <person name="Abe T."/>
            <person name="Yamada Y."/>
            <person name="Muto A."/>
            <person name="Inokuchi H."/>
            <person name="Ikemura T."/>
            <person name="Matsumoto T."/>
            <person name="Sasaki T."/>
            <person name="Itoh T."/>
        </authorList>
    </citation>
    <scope>NUCLEOTIDE SEQUENCE</scope>
</reference>
<gene>
    <name evidence="2" type="ordered locus">Os03g0437500</name>
    <name evidence="3" type="ordered locus">Os11g0390328</name>
    <name evidence="2" type="ORF">OSNPB_030437500</name>
    <name evidence="3" type="ORF">OSNPB_110390328</name>
</gene>
<dbReference type="Proteomes" id="UP000059680">
    <property type="component" value="Chromosome 11"/>
</dbReference>
<dbReference type="Gramene" id="Os11t0390328-01">
    <property type="protein sequence ID" value="Os11t0390328-01"/>
    <property type="gene ID" value="Os11g0390328"/>
</dbReference>
<evidence type="ECO:0000313" key="2">
    <source>
        <dbReference type="EMBL" id="BAS84850.1"/>
    </source>
</evidence>
<dbReference type="EMBL" id="AP014959">
    <property type="protein sequence ID" value="BAS84850.1"/>
    <property type="molecule type" value="Genomic_DNA"/>
</dbReference>
<reference evidence="4" key="1">
    <citation type="journal article" date="2005" name="Nature">
        <title>The map-based sequence of the rice genome.</title>
        <authorList>
            <consortium name="International rice genome sequencing project (IRGSP)"/>
            <person name="Matsumoto T."/>
            <person name="Wu J."/>
            <person name="Kanamori H."/>
            <person name="Katayose Y."/>
            <person name="Fujisawa M."/>
            <person name="Namiki N."/>
            <person name="Mizuno H."/>
            <person name="Yamamoto K."/>
            <person name="Antonio B.A."/>
            <person name="Baba T."/>
            <person name="Sakata K."/>
            <person name="Nagamura Y."/>
            <person name="Aoki H."/>
            <person name="Arikawa K."/>
            <person name="Arita K."/>
            <person name="Bito T."/>
            <person name="Chiden Y."/>
            <person name="Fujitsuka N."/>
            <person name="Fukunaka R."/>
            <person name="Hamada M."/>
            <person name="Harada C."/>
            <person name="Hayashi A."/>
            <person name="Hijishita S."/>
            <person name="Honda M."/>
            <person name="Hosokawa S."/>
            <person name="Ichikawa Y."/>
            <person name="Idonuma A."/>
            <person name="Iijima M."/>
            <person name="Ikeda M."/>
            <person name="Ikeno M."/>
            <person name="Ito K."/>
            <person name="Ito S."/>
            <person name="Ito T."/>
            <person name="Ito Y."/>
            <person name="Ito Y."/>
            <person name="Iwabuchi A."/>
            <person name="Kamiya K."/>
            <person name="Karasawa W."/>
            <person name="Kurita K."/>
            <person name="Katagiri S."/>
            <person name="Kikuta A."/>
            <person name="Kobayashi H."/>
            <person name="Kobayashi N."/>
            <person name="Machita K."/>
            <person name="Maehara T."/>
            <person name="Masukawa M."/>
            <person name="Mizubayashi T."/>
            <person name="Mukai Y."/>
            <person name="Nagasaki H."/>
            <person name="Nagata Y."/>
            <person name="Naito S."/>
            <person name="Nakashima M."/>
            <person name="Nakama Y."/>
            <person name="Nakamichi Y."/>
            <person name="Nakamura M."/>
            <person name="Meguro A."/>
            <person name="Negishi M."/>
            <person name="Ohta I."/>
            <person name="Ohta T."/>
            <person name="Okamoto M."/>
            <person name="Ono N."/>
            <person name="Saji S."/>
            <person name="Sakaguchi M."/>
            <person name="Sakai K."/>
            <person name="Shibata M."/>
            <person name="Shimokawa T."/>
            <person name="Song J."/>
            <person name="Takazaki Y."/>
            <person name="Terasawa K."/>
            <person name="Tsugane M."/>
            <person name="Tsuji K."/>
            <person name="Ueda S."/>
            <person name="Waki K."/>
            <person name="Yamagata H."/>
            <person name="Yamamoto M."/>
            <person name="Yamamoto S."/>
            <person name="Yamane H."/>
            <person name="Yoshiki S."/>
            <person name="Yoshihara R."/>
            <person name="Yukawa K."/>
            <person name="Zhong H."/>
            <person name="Yano M."/>
            <person name="Yuan Q."/>
            <person name="Ouyang S."/>
            <person name="Liu J."/>
            <person name="Jones K.M."/>
            <person name="Gansberger K."/>
            <person name="Moffat K."/>
            <person name="Hill J."/>
            <person name="Bera J."/>
            <person name="Fadrosh D."/>
            <person name="Jin S."/>
            <person name="Johri S."/>
            <person name="Kim M."/>
            <person name="Overton L."/>
            <person name="Reardon M."/>
            <person name="Tsitrin T."/>
            <person name="Vuong H."/>
            <person name="Weaver B."/>
            <person name="Ciecko A."/>
            <person name="Tallon L."/>
            <person name="Jackson J."/>
            <person name="Pai G."/>
            <person name="Aken S.V."/>
            <person name="Utterback T."/>
            <person name="Reidmuller S."/>
            <person name="Feldblyum T."/>
            <person name="Hsiao J."/>
            <person name="Zismann V."/>
            <person name="Iobst S."/>
            <person name="de Vazeille A.R."/>
            <person name="Buell C.R."/>
            <person name="Ying K."/>
            <person name="Li Y."/>
            <person name="Lu T."/>
            <person name="Huang Y."/>
            <person name="Zhao Q."/>
            <person name="Feng Q."/>
            <person name="Zhang L."/>
            <person name="Zhu J."/>
            <person name="Weng Q."/>
            <person name="Mu J."/>
            <person name="Lu Y."/>
            <person name="Fan D."/>
            <person name="Liu Y."/>
            <person name="Guan J."/>
            <person name="Zhang Y."/>
            <person name="Yu S."/>
            <person name="Liu X."/>
            <person name="Zhang Y."/>
            <person name="Hong G."/>
            <person name="Han B."/>
            <person name="Choisne N."/>
            <person name="Demange N."/>
            <person name="Orjeda G."/>
            <person name="Samain S."/>
            <person name="Cattolico L."/>
            <person name="Pelletier E."/>
            <person name="Couloux A."/>
            <person name="Segurens B."/>
            <person name="Wincker P."/>
            <person name="D'Hont A."/>
            <person name="Scarpelli C."/>
            <person name="Weissenbach J."/>
            <person name="Salanoubat M."/>
            <person name="Quetier F."/>
            <person name="Yu Y."/>
            <person name="Kim H.R."/>
            <person name="Rambo T."/>
            <person name="Currie J."/>
            <person name="Collura K."/>
            <person name="Luo M."/>
            <person name="Yang T."/>
            <person name="Ammiraju J.S.S."/>
            <person name="Engler F."/>
            <person name="Soderlund C."/>
            <person name="Wing R.A."/>
            <person name="Palmer L.E."/>
            <person name="de la Bastide M."/>
            <person name="Spiegel L."/>
            <person name="Nascimento L."/>
            <person name="Zutavern T."/>
            <person name="O'Shaughnessy A."/>
            <person name="Dike S."/>
            <person name="Dedhia N."/>
            <person name="Preston R."/>
            <person name="Balija V."/>
            <person name="McCombie W.R."/>
            <person name="Chow T."/>
            <person name="Chen H."/>
            <person name="Chung M."/>
            <person name="Chen C."/>
            <person name="Shaw J."/>
            <person name="Wu H."/>
            <person name="Hsiao K."/>
            <person name="Chao Y."/>
            <person name="Chu M."/>
            <person name="Cheng C."/>
            <person name="Hour A."/>
            <person name="Lee P."/>
            <person name="Lin S."/>
            <person name="Lin Y."/>
            <person name="Liou J."/>
            <person name="Liu S."/>
            <person name="Hsing Y."/>
            <person name="Raghuvanshi S."/>
            <person name="Mohanty A."/>
            <person name="Bharti A.K."/>
            <person name="Gaur A."/>
            <person name="Gupta V."/>
            <person name="Kumar D."/>
            <person name="Ravi V."/>
            <person name="Vij S."/>
            <person name="Kapur A."/>
            <person name="Khurana P."/>
            <person name="Khurana P."/>
            <person name="Khurana J.P."/>
            <person name="Tyagi A.K."/>
            <person name="Gaikwad K."/>
            <person name="Singh A."/>
            <person name="Dalal V."/>
            <person name="Srivastava S."/>
            <person name="Dixit A."/>
            <person name="Pal A.K."/>
            <person name="Ghazi I.A."/>
            <person name="Yadav M."/>
            <person name="Pandit A."/>
            <person name="Bhargava A."/>
            <person name="Sureshbabu K."/>
            <person name="Batra K."/>
            <person name="Sharma T.R."/>
            <person name="Mohapatra T."/>
            <person name="Singh N.K."/>
            <person name="Messing J."/>
            <person name="Nelson A.B."/>
            <person name="Fuks G."/>
            <person name="Kavchok S."/>
            <person name="Keizer G."/>
            <person name="Linton E."/>
            <person name="Llaca V."/>
            <person name="Song R."/>
            <person name="Tanyolac B."/>
            <person name="Young S."/>
            <person name="Ho-Il K."/>
            <person name="Hahn J.H."/>
            <person name="Sangsakoo G."/>
            <person name="Vanavichit A."/>
            <person name="de Mattos Luiz.A.T."/>
            <person name="Zimmer P.D."/>
            <person name="Malone G."/>
            <person name="Dellagostin O."/>
            <person name="de Oliveira A.C."/>
            <person name="Bevan M."/>
            <person name="Bancroft I."/>
            <person name="Minx P."/>
            <person name="Cordum H."/>
            <person name="Wilson R."/>
            <person name="Cheng Z."/>
            <person name="Jin W."/>
            <person name="Jiang J."/>
            <person name="Leong S.A."/>
            <person name="Iwama H."/>
            <person name="Gojobori T."/>
            <person name="Itoh T."/>
            <person name="Niimura Y."/>
            <person name="Fujii Y."/>
            <person name="Habara T."/>
            <person name="Sakai H."/>
            <person name="Sato Y."/>
            <person name="Wilson G."/>
            <person name="Kumar K."/>
            <person name="McCouch S."/>
            <person name="Juretic N."/>
            <person name="Hoen D."/>
            <person name="Wright S."/>
            <person name="Bruskiewich R."/>
            <person name="Bureau T."/>
            <person name="Miyao A."/>
            <person name="Hirochika H."/>
            <person name="Nishikawa T."/>
            <person name="Kadowaki K."/>
            <person name="Sugiura M."/>
            <person name="Burr B."/>
            <person name="Sasaki T."/>
        </authorList>
    </citation>
    <scope>NUCLEOTIDE SEQUENCE [LARGE SCALE GENOMIC DNA]</scope>
    <source>
        <strain evidence="4">cv. Nipponbare</strain>
    </source>
</reference>
<dbReference type="InParanoid" id="A0A0P0Y1T0"/>
<evidence type="ECO:0000256" key="1">
    <source>
        <dbReference type="SAM" id="MobiDB-lite"/>
    </source>
</evidence>
<evidence type="ECO:0000313" key="4">
    <source>
        <dbReference type="Proteomes" id="UP000059680"/>
    </source>
</evidence>